<dbReference type="AlphaFoldDB" id="A0A2U3KD01"/>
<reference evidence="11" key="1">
    <citation type="submission" date="2018-02" db="EMBL/GenBank/DDBJ databases">
        <authorList>
            <person name="Hausmann B."/>
        </authorList>
    </citation>
    <scope>NUCLEOTIDE SEQUENCE [LARGE SCALE GENOMIC DNA]</scope>
    <source>
        <strain evidence="11">Peat soil MAG SbF1</strain>
    </source>
</reference>
<protein>
    <submittedName>
        <fullName evidence="10">Branched-chain amino acid transport system / permease component family protein</fullName>
    </submittedName>
</protein>
<feature type="transmembrane region" description="Helical" evidence="9">
    <location>
        <begin position="18"/>
        <end position="37"/>
    </location>
</feature>
<dbReference type="PANTHER" id="PTHR11795:SF442">
    <property type="entry name" value="ABC TRANSPORTER ATP-BINDING PROTEIN"/>
    <property type="match status" value="1"/>
</dbReference>
<dbReference type="Proteomes" id="UP000238916">
    <property type="component" value="Unassembled WGS sequence"/>
</dbReference>
<evidence type="ECO:0000256" key="6">
    <source>
        <dbReference type="ARBA" id="ARBA00022989"/>
    </source>
</evidence>
<keyword evidence="6 9" id="KW-1133">Transmembrane helix</keyword>
<evidence type="ECO:0000313" key="11">
    <source>
        <dbReference type="Proteomes" id="UP000238916"/>
    </source>
</evidence>
<dbReference type="GO" id="GO:0022857">
    <property type="term" value="F:transmembrane transporter activity"/>
    <property type="evidence" value="ECO:0007669"/>
    <property type="project" value="InterPro"/>
</dbReference>
<evidence type="ECO:0000256" key="7">
    <source>
        <dbReference type="ARBA" id="ARBA00023136"/>
    </source>
</evidence>
<feature type="transmembrane region" description="Helical" evidence="9">
    <location>
        <begin position="98"/>
        <end position="120"/>
    </location>
</feature>
<keyword evidence="3" id="KW-1003">Cell membrane</keyword>
<feature type="transmembrane region" description="Helical" evidence="9">
    <location>
        <begin position="261"/>
        <end position="283"/>
    </location>
</feature>
<evidence type="ECO:0000256" key="9">
    <source>
        <dbReference type="SAM" id="Phobius"/>
    </source>
</evidence>
<feature type="transmembrane region" description="Helical" evidence="9">
    <location>
        <begin position="228"/>
        <end position="254"/>
    </location>
</feature>
<feature type="transmembrane region" description="Helical" evidence="9">
    <location>
        <begin position="187"/>
        <end position="208"/>
    </location>
</feature>
<name>A0A2U3KD01_9FIRM</name>
<evidence type="ECO:0000256" key="4">
    <source>
        <dbReference type="ARBA" id="ARBA00022692"/>
    </source>
</evidence>
<comment type="similarity">
    <text evidence="8">Belongs to the binding-protein-dependent transport system permease family. LivHM subfamily.</text>
</comment>
<comment type="subcellular location">
    <subcellularLocation>
        <location evidence="1">Cell membrane</location>
        <topology evidence="1">Multi-pass membrane protein</topology>
    </subcellularLocation>
</comment>
<dbReference type="GO" id="GO:0005886">
    <property type="term" value="C:plasma membrane"/>
    <property type="evidence" value="ECO:0007669"/>
    <property type="project" value="UniProtKB-SubCell"/>
</dbReference>
<evidence type="ECO:0000313" key="10">
    <source>
        <dbReference type="EMBL" id="SPF37536.1"/>
    </source>
</evidence>
<dbReference type="Pfam" id="PF02653">
    <property type="entry name" value="BPD_transp_2"/>
    <property type="match status" value="1"/>
</dbReference>
<evidence type="ECO:0000256" key="5">
    <source>
        <dbReference type="ARBA" id="ARBA00022970"/>
    </source>
</evidence>
<accession>A0A2U3KD01</accession>
<feature type="transmembrane region" description="Helical" evidence="9">
    <location>
        <begin position="140"/>
        <end position="166"/>
    </location>
</feature>
<dbReference type="OrthoDB" id="9807115at2"/>
<feature type="transmembrane region" description="Helical" evidence="9">
    <location>
        <begin position="66"/>
        <end position="86"/>
    </location>
</feature>
<keyword evidence="2" id="KW-0813">Transport</keyword>
<dbReference type="PANTHER" id="PTHR11795">
    <property type="entry name" value="BRANCHED-CHAIN AMINO ACID TRANSPORT SYSTEM PERMEASE PROTEIN LIVH"/>
    <property type="match status" value="1"/>
</dbReference>
<sequence>MDAGALSSQLVLGLSRGMLYFIVAAGLTLVFGVLRIINFAHGSFYMLGAFLSFSVAEMVGKQNPAGFWLALLVAPLIVAALSIVIERGLMRFVYGQEHLIQVLLTYALVLIFGDLVKMIWGTEFKSVSVPSIFIGNLSLAGIIIPIYYVFLLIVGPLVALGLWMFLHHTVTGKICRATATDRQMVDVLGINSTRVFGTVFALGGWLAGLGGALMAPMVNIGMGMDTSMIVYAFLVVVVGGLGNIWGTLISALILGVAEALGVLFVPDLAIVVPYVVIGILLILRPSGLLKSVW</sequence>
<keyword evidence="7 9" id="KW-0472">Membrane</keyword>
<dbReference type="InterPro" id="IPR001851">
    <property type="entry name" value="ABC_transp_permease"/>
</dbReference>
<evidence type="ECO:0000256" key="3">
    <source>
        <dbReference type="ARBA" id="ARBA00022475"/>
    </source>
</evidence>
<keyword evidence="4 9" id="KW-0812">Transmembrane</keyword>
<dbReference type="EMBL" id="OMOF01000094">
    <property type="protein sequence ID" value="SPF37536.1"/>
    <property type="molecule type" value="Genomic_DNA"/>
</dbReference>
<dbReference type="GO" id="GO:0006865">
    <property type="term" value="P:amino acid transport"/>
    <property type="evidence" value="ECO:0007669"/>
    <property type="project" value="UniProtKB-KW"/>
</dbReference>
<evidence type="ECO:0000256" key="1">
    <source>
        <dbReference type="ARBA" id="ARBA00004651"/>
    </source>
</evidence>
<evidence type="ECO:0000256" key="8">
    <source>
        <dbReference type="ARBA" id="ARBA00037998"/>
    </source>
</evidence>
<feature type="transmembrane region" description="Helical" evidence="9">
    <location>
        <begin position="44"/>
        <end position="60"/>
    </location>
</feature>
<dbReference type="CDD" id="cd06582">
    <property type="entry name" value="TM_PBP1_LivH_like"/>
    <property type="match status" value="1"/>
</dbReference>
<organism evidence="10 11">
    <name type="scientific">Candidatus Desulfosporosinus infrequens</name>
    <dbReference type="NCBI Taxonomy" id="2043169"/>
    <lineage>
        <taxon>Bacteria</taxon>
        <taxon>Bacillati</taxon>
        <taxon>Bacillota</taxon>
        <taxon>Clostridia</taxon>
        <taxon>Eubacteriales</taxon>
        <taxon>Desulfitobacteriaceae</taxon>
        <taxon>Desulfosporosinus</taxon>
    </lineage>
</organism>
<proteinExistence type="inferred from homology"/>
<keyword evidence="5" id="KW-0029">Amino-acid transport</keyword>
<gene>
    <name evidence="10" type="ORF">SBF1_1830007</name>
</gene>
<evidence type="ECO:0000256" key="2">
    <source>
        <dbReference type="ARBA" id="ARBA00022448"/>
    </source>
</evidence>
<dbReference type="InterPro" id="IPR052157">
    <property type="entry name" value="BCAA_transport_permease"/>
</dbReference>